<dbReference type="OrthoDB" id="2841072at2759"/>
<gene>
    <name evidence="1" type="ORF">PsYK624_112180</name>
</gene>
<protein>
    <recommendedName>
        <fullName evidence="3">F-box domain-containing protein</fullName>
    </recommendedName>
</protein>
<dbReference type="EMBL" id="BPQB01000045">
    <property type="protein sequence ID" value="GJE95039.1"/>
    <property type="molecule type" value="Genomic_DNA"/>
</dbReference>
<dbReference type="AlphaFoldDB" id="A0A9P3GIT3"/>
<evidence type="ECO:0000313" key="2">
    <source>
        <dbReference type="Proteomes" id="UP000703269"/>
    </source>
</evidence>
<comment type="caution">
    <text evidence="1">The sequence shown here is derived from an EMBL/GenBank/DDBJ whole genome shotgun (WGS) entry which is preliminary data.</text>
</comment>
<dbReference type="InterPro" id="IPR032675">
    <property type="entry name" value="LRR_dom_sf"/>
</dbReference>
<organism evidence="1 2">
    <name type="scientific">Phanerochaete sordida</name>
    <dbReference type="NCBI Taxonomy" id="48140"/>
    <lineage>
        <taxon>Eukaryota</taxon>
        <taxon>Fungi</taxon>
        <taxon>Dikarya</taxon>
        <taxon>Basidiomycota</taxon>
        <taxon>Agaricomycotina</taxon>
        <taxon>Agaricomycetes</taxon>
        <taxon>Polyporales</taxon>
        <taxon>Phanerochaetaceae</taxon>
        <taxon>Phanerochaete</taxon>
    </lineage>
</organism>
<dbReference type="SUPFAM" id="SSF52047">
    <property type="entry name" value="RNI-like"/>
    <property type="match status" value="1"/>
</dbReference>
<name>A0A9P3GIT3_9APHY</name>
<sequence>MHSCLLIDEIATTVIRNLCGLNRDADVLHLALTCRALHEPAMDALWARTSWVLGKLLLCLPSDAVVLRRSRQSAYIIVIARTLVQSEWSRFQHYAKRVEHVDLGTPWDGTSCETSLHIDLDTLKHMLRSKPWLGALLPNLRSIYLLPVFQAYLPLLLHSNITHFYMDGDEYMTCTDIQRILEPLQVCAPRLESFVLRTDGLTEGPDGEVISKQSTLFASFTALHLLDTSVPLTQTSFAHLGTHTVLRKICLSAHVLPSPAINAAAPISISFPHLRELKLTDRAVDLSRLLGLCSAPHLTTLWLIVTISAEELNAPLAPTPNPSAYCMDHLAAALSRFTALETLHVELHHGYLDKRPPGRQLMHGDAFLPLTALRDLRCLTLREFPVHLTPSVVAALARAWPRLERLELSRKTRVRDEARDAFNTGICIEDLYPLAAHCPSLRSLVLSVAPTPPATPFFRADEGMIVQRRLEHLDLRYSRVRSGQTCERIARFLGAVFPNAQLHSWEENRKIIHEIERIMQESAILEDTFALRSYPL</sequence>
<reference evidence="1 2" key="1">
    <citation type="submission" date="2021-08" db="EMBL/GenBank/DDBJ databases">
        <title>Draft Genome Sequence of Phanerochaete sordida strain YK-624.</title>
        <authorList>
            <person name="Mori T."/>
            <person name="Dohra H."/>
            <person name="Suzuki T."/>
            <person name="Kawagishi H."/>
            <person name="Hirai H."/>
        </authorList>
    </citation>
    <scope>NUCLEOTIDE SEQUENCE [LARGE SCALE GENOMIC DNA]</scope>
    <source>
        <strain evidence="1 2">YK-624</strain>
    </source>
</reference>
<dbReference type="Gene3D" id="3.80.10.10">
    <property type="entry name" value="Ribonuclease Inhibitor"/>
    <property type="match status" value="1"/>
</dbReference>
<accession>A0A9P3GIT3</accession>
<evidence type="ECO:0000313" key="1">
    <source>
        <dbReference type="EMBL" id="GJE95039.1"/>
    </source>
</evidence>
<proteinExistence type="predicted"/>
<dbReference type="Proteomes" id="UP000703269">
    <property type="component" value="Unassembled WGS sequence"/>
</dbReference>
<evidence type="ECO:0008006" key="3">
    <source>
        <dbReference type="Google" id="ProtNLM"/>
    </source>
</evidence>
<keyword evidence="2" id="KW-1185">Reference proteome</keyword>